<dbReference type="SUPFAM" id="SSF48452">
    <property type="entry name" value="TPR-like"/>
    <property type="match status" value="1"/>
</dbReference>
<comment type="caution">
    <text evidence="15">The sequence shown here is derived from an EMBL/GenBank/DDBJ whole genome shotgun (WGS) entry which is preliminary data.</text>
</comment>
<keyword evidence="6" id="KW-0238">DNA-binding</keyword>
<evidence type="ECO:0000256" key="9">
    <source>
        <dbReference type="ARBA" id="ARBA00044534"/>
    </source>
</evidence>
<dbReference type="SUPFAM" id="SSF57850">
    <property type="entry name" value="RING/U-box"/>
    <property type="match status" value="1"/>
</dbReference>
<sequence>MSTSSRVDGRSGQTREGTSHLSDKPSRLECEAEHEGERSDDAAVAKQGDGSAPRRKRRRRALACARCRARKVKCDFGYPSCSRCAKGPWPVPCVYETPEWEQAQQSYVPSRAVNLERLPNSTSTSASASMHRAAISPKSLSSTTLGATTETPRTDAHTDLTTYQARSNEALRSNLPFEAPPQRQLLGHTTRPPQGQATREIDVCQKRLPPKEKCGKKARYHGRSSCSSLFTEFGDLTPLMERGLSFDPGRIRSLHSAKDKARKLWLSESTDMSVDASHLKSLLPPRPLIEKLVSCYFLYHGRMYRVLHRPSFYQEISAIWDDSKDPPPHTIVQLLLVMAIAWCVISPDSVSSIGEQSLSHNRAMSWIRSSSKWLAQNELKRPCLLTFQTRCLLIIAKAVNWTERNQAWVDTGLLVKQAMAAGFHREPRPHSSHDNLFLSEMKRRIWITIVELDLRASFDRGMQPTLQKTAFDCEPPLNINDEAIQEATTILPNPQPLEVATDTCFQLVLWRSVQLRLHICALVNAPQMIISSEELAHLDEELIRFMAEVPRWRDAHDGIERYEHRLWRLHILSNLRRSQISLHGACILAGIQGDFISQSWNTRFEAAAIMLHEQSQLVDATGQLGLMELTDGTLQAVLTVCHHLYVAVDENPRKLAGFGGPFSSSVLLSQIIPSAAESIMGLVNTIIDHFATKTTILTKGAREYALIHMIMTTVKSRLWPQCSTLFERQCSEHFQELSSRVLALLDPEQASNTNNDTPTELNETNGGGMSAVPMDVNTGANILQMNDFGSMEIPPDLFDFYHIANSTLRFRDTSKEDNEAMDLKAKGNELFRAGDYVGAEDYYTQAIAKDAHEHSFYSNRSLCRLKLQYFVGAEEDARRTLELLAPKNFSQRIKSLYVLAQALLGQNRAQEAFEVALPAYHQALELNNSNAEPLSRVILEAKKGIWQVKETARLREEDETLRNIEMMLENETTKQLSDLQASYDAGMCGRIAFLEDQDTLRKELKEKIETVRQIFADARGGRLRERVVPDYLIDQITFEIMHDPVITRSGHSFERAVIIRHLQKHPHDPITREYMTVDDLRPNYALKTACEEFLDKNGWAVDW</sequence>
<evidence type="ECO:0000313" key="16">
    <source>
        <dbReference type="Proteomes" id="UP000242877"/>
    </source>
</evidence>
<dbReference type="Proteomes" id="UP000242877">
    <property type="component" value="Unassembled WGS sequence"/>
</dbReference>
<dbReference type="InterPro" id="IPR011990">
    <property type="entry name" value="TPR-like_helical_dom_sf"/>
</dbReference>
<feature type="coiled-coil region" evidence="11">
    <location>
        <begin position="954"/>
        <end position="1014"/>
    </location>
</feature>
<keyword evidence="5" id="KW-0697">Rotamase</keyword>
<evidence type="ECO:0000256" key="8">
    <source>
        <dbReference type="ARBA" id="ARBA00023242"/>
    </source>
</evidence>
<dbReference type="SMART" id="SM00028">
    <property type="entry name" value="TPR"/>
    <property type="match status" value="2"/>
</dbReference>
<dbReference type="GO" id="GO:0004842">
    <property type="term" value="F:ubiquitin-protein transferase activity"/>
    <property type="evidence" value="ECO:0007669"/>
    <property type="project" value="InterPro"/>
</dbReference>
<proteinExistence type="predicted"/>
<keyword evidence="3" id="KW-0862">Zinc</keyword>
<dbReference type="GO" id="GO:0000978">
    <property type="term" value="F:RNA polymerase II cis-regulatory region sequence-specific DNA binding"/>
    <property type="evidence" value="ECO:0007669"/>
    <property type="project" value="TreeGrafter"/>
</dbReference>
<keyword evidence="16" id="KW-1185">Reference proteome</keyword>
<dbReference type="PROSITE" id="PS51698">
    <property type="entry name" value="U_BOX"/>
    <property type="match status" value="1"/>
</dbReference>
<dbReference type="PANTHER" id="PTHR31944">
    <property type="entry name" value="HEME-RESPONSIVE ZINC FINGER TRANSCRIPTION FACTOR HAP1"/>
    <property type="match status" value="1"/>
</dbReference>
<evidence type="ECO:0000256" key="5">
    <source>
        <dbReference type="ARBA" id="ARBA00023110"/>
    </source>
</evidence>
<dbReference type="InterPro" id="IPR019734">
    <property type="entry name" value="TPR_rpt"/>
</dbReference>
<organism evidence="15 16">
    <name type="scientific">Ascosphaera apis ARSEF 7405</name>
    <dbReference type="NCBI Taxonomy" id="392613"/>
    <lineage>
        <taxon>Eukaryota</taxon>
        <taxon>Fungi</taxon>
        <taxon>Dikarya</taxon>
        <taxon>Ascomycota</taxon>
        <taxon>Pezizomycotina</taxon>
        <taxon>Eurotiomycetes</taxon>
        <taxon>Eurotiomycetidae</taxon>
        <taxon>Onygenales</taxon>
        <taxon>Ascosphaeraceae</taxon>
        <taxon>Ascosphaera</taxon>
    </lineage>
</organism>
<evidence type="ECO:0000259" key="14">
    <source>
        <dbReference type="PROSITE" id="PS51698"/>
    </source>
</evidence>
<dbReference type="SMART" id="SM00504">
    <property type="entry name" value="Ubox"/>
    <property type="match status" value="1"/>
</dbReference>
<dbReference type="OrthoDB" id="629492at2759"/>
<evidence type="ECO:0000256" key="7">
    <source>
        <dbReference type="ARBA" id="ARBA00023163"/>
    </source>
</evidence>
<dbReference type="Pfam" id="PF00172">
    <property type="entry name" value="Zn_clus"/>
    <property type="match status" value="1"/>
</dbReference>
<dbReference type="Gene3D" id="3.30.40.10">
    <property type="entry name" value="Zinc/RING finger domain, C3HC4 (zinc finger)"/>
    <property type="match status" value="1"/>
</dbReference>
<evidence type="ECO:0000313" key="15">
    <source>
        <dbReference type="EMBL" id="KZZ97125.1"/>
    </source>
</evidence>
<dbReference type="CDD" id="cd16654">
    <property type="entry name" value="RING-Ubox_CHIP"/>
    <property type="match status" value="1"/>
</dbReference>
<feature type="compositionally biased region" description="Polar residues" evidence="12">
    <location>
        <begin position="138"/>
        <end position="151"/>
    </location>
</feature>
<feature type="region of interest" description="Disordered" evidence="12">
    <location>
        <begin position="121"/>
        <end position="158"/>
    </location>
</feature>
<evidence type="ECO:0000256" key="1">
    <source>
        <dbReference type="ARBA" id="ARBA00013194"/>
    </source>
</evidence>
<keyword evidence="11" id="KW-0175">Coiled coil</keyword>
<dbReference type="InterPro" id="IPR051430">
    <property type="entry name" value="Fungal_TF_Env_Response"/>
</dbReference>
<protein>
    <recommendedName>
        <fullName evidence="9">E3 ubiquitin-protein ligase CHIP</fullName>
        <ecNumber evidence="1">5.2.1.8</ecNumber>
    </recommendedName>
    <alternativeName>
        <fullName evidence="10">RING-type E3 ubiquitin transferase CHIP</fullName>
    </alternativeName>
</protein>
<keyword evidence="4" id="KW-0805">Transcription regulation</keyword>
<dbReference type="InterPro" id="IPR007219">
    <property type="entry name" value="XnlR_reg_dom"/>
</dbReference>
<evidence type="ECO:0000256" key="4">
    <source>
        <dbReference type="ARBA" id="ARBA00023015"/>
    </source>
</evidence>
<dbReference type="PANTHER" id="PTHR31944:SF130">
    <property type="entry name" value="ZN(II)2CYS6 TRANSCRIPTION FACTO (EUROFUNG)"/>
    <property type="match status" value="1"/>
</dbReference>
<evidence type="ECO:0000256" key="6">
    <source>
        <dbReference type="ARBA" id="ARBA00023125"/>
    </source>
</evidence>
<reference evidence="15 16" key="1">
    <citation type="journal article" date="2016" name="Genome Biol. Evol.">
        <title>Divergent and convergent evolution of fungal pathogenicity.</title>
        <authorList>
            <person name="Shang Y."/>
            <person name="Xiao G."/>
            <person name="Zheng P."/>
            <person name="Cen K."/>
            <person name="Zhan S."/>
            <person name="Wang C."/>
        </authorList>
    </citation>
    <scope>NUCLEOTIDE SEQUENCE [LARGE SCALE GENOMIC DNA]</scope>
    <source>
        <strain evidence="15 16">ARSEF 7405</strain>
    </source>
</reference>
<dbReference type="EMBL" id="AZGZ01000002">
    <property type="protein sequence ID" value="KZZ97125.1"/>
    <property type="molecule type" value="Genomic_DNA"/>
</dbReference>
<dbReference type="GO" id="GO:0008270">
    <property type="term" value="F:zinc ion binding"/>
    <property type="evidence" value="ECO:0007669"/>
    <property type="project" value="InterPro"/>
</dbReference>
<dbReference type="SUPFAM" id="SSF57701">
    <property type="entry name" value="Zn2/Cys6 DNA-binding domain"/>
    <property type="match status" value="1"/>
</dbReference>
<dbReference type="Pfam" id="PF04564">
    <property type="entry name" value="U-box"/>
    <property type="match status" value="1"/>
</dbReference>
<evidence type="ECO:0000256" key="12">
    <source>
        <dbReference type="SAM" id="MobiDB-lite"/>
    </source>
</evidence>
<evidence type="ECO:0000256" key="3">
    <source>
        <dbReference type="ARBA" id="ARBA00022833"/>
    </source>
</evidence>
<dbReference type="GO" id="GO:0001228">
    <property type="term" value="F:DNA-binding transcription activator activity, RNA polymerase II-specific"/>
    <property type="evidence" value="ECO:0007669"/>
    <property type="project" value="TreeGrafter"/>
</dbReference>
<dbReference type="GO" id="GO:0005634">
    <property type="term" value="C:nucleus"/>
    <property type="evidence" value="ECO:0007669"/>
    <property type="project" value="TreeGrafter"/>
</dbReference>
<keyword evidence="2" id="KW-0479">Metal-binding</keyword>
<evidence type="ECO:0000259" key="13">
    <source>
        <dbReference type="PROSITE" id="PS50048"/>
    </source>
</evidence>
<dbReference type="GO" id="GO:0006351">
    <property type="term" value="P:DNA-templated transcription"/>
    <property type="evidence" value="ECO:0007669"/>
    <property type="project" value="InterPro"/>
</dbReference>
<dbReference type="InterPro" id="IPR045202">
    <property type="entry name" value="CHIP_RING-Ubox"/>
</dbReference>
<dbReference type="GO" id="GO:0003755">
    <property type="term" value="F:peptidyl-prolyl cis-trans isomerase activity"/>
    <property type="evidence" value="ECO:0007669"/>
    <property type="project" value="UniProtKB-KW"/>
</dbReference>
<evidence type="ECO:0000256" key="10">
    <source>
        <dbReference type="ARBA" id="ARBA00044543"/>
    </source>
</evidence>
<dbReference type="Gene3D" id="4.10.240.10">
    <property type="entry name" value="Zn(2)-C6 fungal-type DNA-binding domain"/>
    <property type="match status" value="1"/>
</dbReference>
<accession>A0A168CXE7</accession>
<dbReference type="InterPro" id="IPR036864">
    <property type="entry name" value="Zn2-C6_fun-type_DNA-bd_sf"/>
</dbReference>
<dbReference type="SMART" id="SM00906">
    <property type="entry name" value="Fungal_trans"/>
    <property type="match status" value="1"/>
</dbReference>
<dbReference type="Pfam" id="PF04082">
    <property type="entry name" value="Fungal_trans"/>
    <property type="match status" value="1"/>
</dbReference>
<dbReference type="EC" id="5.2.1.8" evidence="1"/>
<dbReference type="PROSITE" id="PS00463">
    <property type="entry name" value="ZN2_CY6_FUNGAL_1"/>
    <property type="match status" value="1"/>
</dbReference>
<dbReference type="SMART" id="SM00066">
    <property type="entry name" value="GAL4"/>
    <property type="match status" value="1"/>
</dbReference>
<feature type="compositionally biased region" description="Polar residues" evidence="12">
    <location>
        <begin position="1"/>
        <end position="16"/>
    </location>
</feature>
<evidence type="ECO:0000256" key="11">
    <source>
        <dbReference type="SAM" id="Coils"/>
    </source>
</evidence>
<dbReference type="PROSITE" id="PS50048">
    <property type="entry name" value="ZN2_CY6_FUNGAL_2"/>
    <property type="match status" value="1"/>
</dbReference>
<dbReference type="AlphaFoldDB" id="A0A168CXE7"/>
<name>A0A168CXE7_9EURO</name>
<dbReference type="GO" id="GO:0016567">
    <property type="term" value="P:protein ubiquitination"/>
    <property type="evidence" value="ECO:0007669"/>
    <property type="project" value="InterPro"/>
</dbReference>
<dbReference type="VEuPathDB" id="FungiDB:AAP_00768"/>
<keyword evidence="5" id="KW-0413">Isomerase</keyword>
<dbReference type="Gene3D" id="1.25.40.10">
    <property type="entry name" value="Tetratricopeptide repeat domain"/>
    <property type="match status" value="1"/>
</dbReference>
<dbReference type="InterPro" id="IPR013083">
    <property type="entry name" value="Znf_RING/FYVE/PHD"/>
</dbReference>
<feature type="domain" description="U-box" evidence="14">
    <location>
        <begin position="1027"/>
        <end position="1100"/>
    </location>
</feature>
<dbReference type="CDD" id="cd00067">
    <property type="entry name" value="GAL4"/>
    <property type="match status" value="1"/>
</dbReference>
<dbReference type="CDD" id="cd12148">
    <property type="entry name" value="fungal_TF_MHR"/>
    <property type="match status" value="1"/>
</dbReference>
<evidence type="ECO:0000256" key="2">
    <source>
        <dbReference type="ARBA" id="ARBA00022723"/>
    </source>
</evidence>
<gene>
    <name evidence="15" type="ORF">AAP_00768</name>
</gene>
<keyword evidence="7" id="KW-0804">Transcription</keyword>
<keyword evidence="8" id="KW-0539">Nucleus</keyword>
<dbReference type="InterPro" id="IPR003613">
    <property type="entry name" value="Ubox_domain"/>
</dbReference>
<dbReference type="InterPro" id="IPR001138">
    <property type="entry name" value="Zn2Cys6_DnaBD"/>
</dbReference>
<feature type="region of interest" description="Disordered" evidence="12">
    <location>
        <begin position="1"/>
        <end position="57"/>
    </location>
</feature>
<feature type="domain" description="Zn(2)-C6 fungal-type" evidence="13">
    <location>
        <begin position="63"/>
        <end position="95"/>
    </location>
</feature>
<feature type="compositionally biased region" description="Basic and acidic residues" evidence="12">
    <location>
        <begin position="17"/>
        <end position="43"/>
    </location>
</feature>